<feature type="region of interest" description="Disordered" evidence="1">
    <location>
        <begin position="30"/>
        <end position="53"/>
    </location>
</feature>
<dbReference type="AlphaFoldDB" id="A0A1I6UUY9"/>
<reference evidence="3" key="1">
    <citation type="submission" date="2016-10" db="EMBL/GenBank/DDBJ databases">
        <authorList>
            <person name="Varghese N."/>
            <person name="Submissions S."/>
        </authorList>
    </citation>
    <scope>NUCLEOTIDE SEQUENCE [LARGE SCALE GENOMIC DNA]</scope>
    <source>
        <strain evidence="3">DSM 22427</strain>
    </source>
</reference>
<feature type="compositionally biased region" description="Low complexity" evidence="1">
    <location>
        <begin position="32"/>
        <end position="46"/>
    </location>
</feature>
<dbReference type="RefSeq" id="WP_245779548.1">
    <property type="nucleotide sequence ID" value="NZ_FOZS01000007.1"/>
</dbReference>
<dbReference type="EMBL" id="FOZS01000007">
    <property type="protein sequence ID" value="SFT05223.1"/>
    <property type="molecule type" value="Genomic_DNA"/>
</dbReference>
<organism evidence="2 3">
    <name type="scientific">Halostagnicola kamekurae</name>
    <dbReference type="NCBI Taxonomy" id="619731"/>
    <lineage>
        <taxon>Archaea</taxon>
        <taxon>Methanobacteriati</taxon>
        <taxon>Methanobacteriota</taxon>
        <taxon>Stenosarchaea group</taxon>
        <taxon>Halobacteria</taxon>
        <taxon>Halobacteriales</taxon>
        <taxon>Natrialbaceae</taxon>
        <taxon>Halostagnicola</taxon>
    </lineage>
</organism>
<evidence type="ECO:0000313" key="2">
    <source>
        <dbReference type="EMBL" id="SFT05223.1"/>
    </source>
</evidence>
<protein>
    <submittedName>
        <fullName evidence="2">Uncharacterized protein</fullName>
    </submittedName>
</protein>
<accession>A0A1I6UUY9</accession>
<feature type="region of interest" description="Disordered" evidence="1">
    <location>
        <begin position="271"/>
        <end position="291"/>
    </location>
</feature>
<proteinExistence type="predicted"/>
<dbReference type="Proteomes" id="UP000199199">
    <property type="component" value="Unassembled WGS sequence"/>
</dbReference>
<evidence type="ECO:0000313" key="3">
    <source>
        <dbReference type="Proteomes" id="UP000199199"/>
    </source>
</evidence>
<keyword evidence="3" id="KW-1185">Reference proteome</keyword>
<sequence length="291" mass="31107">MTDNTPTHESRIARRSVLATIGLSTAGLAGCTSNTDSDPSNNSTEDGSGLDTEDSDVFANVEMNGKNLEVEVTEETSTEVITLRDPDGEIVDQDSLGDDDTEVAFEILGRYEDDIATGKYELVALESRGSDDPIDSTTITLDAECTITDVLWAAENPDMDWDKNSPVWDEYAAVVIENKGTIPSLLTELRWKGAPAAKLGRDDTVSYHHETRLPPGETTAYSFGQIYQTSGAGGSLDCSELGIEPMTVTAVVQVGPDPSYTQQIEYGGDQSCDLTIVEGSPTDSDSTGGEN</sequence>
<name>A0A1I6UUY9_9EURY</name>
<feature type="compositionally biased region" description="Polar residues" evidence="1">
    <location>
        <begin position="281"/>
        <end position="291"/>
    </location>
</feature>
<evidence type="ECO:0000256" key="1">
    <source>
        <dbReference type="SAM" id="MobiDB-lite"/>
    </source>
</evidence>
<gene>
    <name evidence="2" type="ORF">SAMN04488556_4101</name>
</gene>